<dbReference type="AlphaFoldDB" id="A0A9W4TLF8"/>
<evidence type="ECO:0000313" key="17">
    <source>
        <dbReference type="Proteomes" id="UP001154255"/>
    </source>
</evidence>
<feature type="transmembrane region" description="Helical" evidence="14">
    <location>
        <begin position="43"/>
        <end position="65"/>
    </location>
</feature>
<proteinExistence type="inferred from homology"/>
<comment type="function">
    <text evidence="14">Catalyzes the dephosphorylation of undecaprenyl diphosphate (UPP). Confers resistance to bacitracin.</text>
</comment>
<dbReference type="GO" id="GO:0071555">
    <property type="term" value="P:cell wall organization"/>
    <property type="evidence" value="ECO:0007669"/>
    <property type="project" value="UniProtKB-KW"/>
</dbReference>
<accession>A0A9W4TLF8</accession>
<keyword evidence="8 14" id="KW-1133">Transmembrane helix</keyword>
<feature type="transmembrane region" description="Helical" evidence="14">
    <location>
        <begin position="260"/>
        <end position="279"/>
    </location>
</feature>
<evidence type="ECO:0000256" key="8">
    <source>
        <dbReference type="ARBA" id="ARBA00022989"/>
    </source>
</evidence>
<dbReference type="GeneID" id="83711774"/>
<evidence type="ECO:0000256" key="2">
    <source>
        <dbReference type="ARBA" id="ARBA00010621"/>
    </source>
</evidence>
<dbReference type="Proteomes" id="UP001154259">
    <property type="component" value="Unassembled WGS sequence"/>
</dbReference>
<evidence type="ECO:0000256" key="1">
    <source>
        <dbReference type="ARBA" id="ARBA00004651"/>
    </source>
</evidence>
<dbReference type="NCBIfam" id="NF001397">
    <property type="entry name" value="PRK00281.3-4"/>
    <property type="match status" value="1"/>
</dbReference>
<evidence type="ECO:0000256" key="12">
    <source>
        <dbReference type="ARBA" id="ARBA00032932"/>
    </source>
</evidence>
<comment type="catalytic activity">
    <reaction evidence="13 14">
        <text>di-trans,octa-cis-undecaprenyl diphosphate + H2O = di-trans,octa-cis-undecaprenyl phosphate + phosphate + H(+)</text>
        <dbReference type="Rhea" id="RHEA:28094"/>
        <dbReference type="ChEBI" id="CHEBI:15377"/>
        <dbReference type="ChEBI" id="CHEBI:15378"/>
        <dbReference type="ChEBI" id="CHEBI:43474"/>
        <dbReference type="ChEBI" id="CHEBI:58405"/>
        <dbReference type="ChEBI" id="CHEBI:60392"/>
        <dbReference type="EC" id="3.6.1.27"/>
    </reaction>
</comment>
<feature type="transmembrane region" description="Helical" evidence="14">
    <location>
        <begin position="227"/>
        <end position="248"/>
    </location>
</feature>
<evidence type="ECO:0000256" key="11">
    <source>
        <dbReference type="ARBA" id="ARBA00032707"/>
    </source>
</evidence>
<dbReference type="EMBL" id="CAMXCM010000001">
    <property type="protein sequence ID" value="CAI3932766.1"/>
    <property type="molecule type" value="Genomic_DNA"/>
</dbReference>
<organism evidence="16 17">
    <name type="scientific">Commensalibacter communis</name>
    <dbReference type="NCBI Taxonomy" id="2972786"/>
    <lineage>
        <taxon>Bacteria</taxon>
        <taxon>Pseudomonadati</taxon>
        <taxon>Pseudomonadota</taxon>
        <taxon>Alphaproteobacteria</taxon>
        <taxon>Acetobacterales</taxon>
        <taxon>Acetobacteraceae</taxon>
    </lineage>
</organism>
<keyword evidence="14" id="KW-0573">Peptidoglycan synthesis</keyword>
<gene>
    <name evidence="14" type="primary">uppP</name>
    <name evidence="15" type="ORF">R53529_LOCUS357</name>
    <name evidence="16" type="ORF">R53530_LOCUS744</name>
</gene>
<dbReference type="RefSeq" id="WP_271788807.1">
    <property type="nucleotide sequence ID" value="NZ_CAMXCJ010000002.1"/>
</dbReference>
<evidence type="ECO:0000256" key="5">
    <source>
        <dbReference type="ARBA" id="ARBA00022475"/>
    </source>
</evidence>
<reference evidence="16" key="1">
    <citation type="submission" date="2022-10" db="EMBL/GenBank/DDBJ databases">
        <authorList>
            <person name="Botero Cardona J."/>
        </authorList>
    </citation>
    <scope>NUCLEOTIDE SEQUENCE</scope>
    <source>
        <strain evidence="16">LMG 31819</strain>
        <strain evidence="15">R-53529</strain>
    </source>
</reference>
<feature type="transmembrane region" description="Helical" evidence="14">
    <location>
        <begin position="114"/>
        <end position="134"/>
    </location>
</feature>
<comment type="subcellular location">
    <subcellularLocation>
        <location evidence="1 14">Cell membrane</location>
        <topology evidence="1 14">Multi-pass membrane protein</topology>
    </subcellularLocation>
</comment>
<dbReference type="GO" id="GO:0005886">
    <property type="term" value="C:plasma membrane"/>
    <property type="evidence" value="ECO:0007669"/>
    <property type="project" value="UniProtKB-SubCell"/>
</dbReference>
<dbReference type="EC" id="3.6.1.27" evidence="3 14"/>
<keyword evidence="10 14" id="KW-0046">Antibiotic resistance</keyword>
<dbReference type="PANTHER" id="PTHR30622:SF4">
    <property type="entry name" value="UNDECAPRENYL-DIPHOSPHATASE"/>
    <property type="match status" value="1"/>
</dbReference>
<sequence length="280" mass="30814">MSFLQAIFIAILQGATELFPVSSLGHAVIVPALLGWVISPQDPTFLPFIVMLHFGTMFALLIFFWKDWYALGRGVLGKDGQAIREQSVYIVMLLVIATLPAILIGALLESFIRQLFSTPGMVSIFLILNGVMLFSTEKLRNRSTPESSNSIADLTPKDALIIGCFQCLAFFPGLSRSGATMVGGVMRRLSYENSARFSFLLALPVIFAATIHQTWKIYHHNIAIENMGTIFIATIVGGLTALISTGILMKYFRNHETMALTPFSFYCIALGCISLIVSIF</sequence>
<dbReference type="Proteomes" id="UP001154255">
    <property type="component" value="Unassembled WGS sequence"/>
</dbReference>
<protein>
    <recommendedName>
        <fullName evidence="4 14">Undecaprenyl-diphosphatase</fullName>
        <ecNumber evidence="3 14">3.6.1.27</ecNumber>
    </recommendedName>
    <alternativeName>
        <fullName evidence="12 14">Bacitracin resistance protein</fullName>
    </alternativeName>
    <alternativeName>
        <fullName evidence="11 14">Undecaprenyl pyrophosphate phosphatase</fullName>
    </alternativeName>
</protein>
<dbReference type="EMBL" id="CAMXCS010000001">
    <property type="protein sequence ID" value="CAI3928121.1"/>
    <property type="molecule type" value="Genomic_DNA"/>
</dbReference>
<evidence type="ECO:0000256" key="10">
    <source>
        <dbReference type="ARBA" id="ARBA00023251"/>
    </source>
</evidence>
<keyword evidence="9 14" id="KW-0472">Membrane</keyword>
<dbReference type="GO" id="GO:0050380">
    <property type="term" value="F:undecaprenyl-diphosphatase activity"/>
    <property type="evidence" value="ECO:0007669"/>
    <property type="project" value="UniProtKB-UniRule"/>
</dbReference>
<keyword evidence="5 14" id="KW-1003">Cell membrane</keyword>
<comment type="similarity">
    <text evidence="2 14">Belongs to the UppP family.</text>
</comment>
<keyword evidence="14" id="KW-0133">Cell shape</keyword>
<dbReference type="PANTHER" id="PTHR30622">
    <property type="entry name" value="UNDECAPRENYL-DIPHOSPHATASE"/>
    <property type="match status" value="1"/>
</dbReference>
<keyword evidence="14" id="KW-0961">Cell wall biogenesis/degradation</keyword>
<comment type="caution">
    <text evidence="16">The sequence shown here is derived from an EMBL/GenBank/DDBJ whole genome shotgun (WGS) entry which is preliminary data.</text>
</comment>
<evidence type="ECO:0000256" key="6">
    <source>
        <dbReference type="ARBA" id="ARBA00022692"/>
    </source>
</evidence>
<keyword evidence="7 14" id="KW-0378">Hydrolase</keyword>
<evidence type="ECO:0000256" key="4">
    <source>
        <dbReference type="ARBA" id="ARBA00021581"/>
    </source>
</evidence>
<dbReference type="GO" id="GO:0046677">
    <property type="term" value="P:response to antibiotic"/>
    <property type="evidence" value="ECO:0007669"/>
    <property type="project" value="UniProtKB-UniRule"/>
</dbReference>
<dbReference type="GO" id="GO:0008360">
    <property type="term" value="P:regulation of cell shape"/>
    <property type="evidence" value="ECO:0007669"/>
    <property type="project" value="UniProtKB-KW"/>
</dbReference>
<evidence type="ECO:0000256" key="13">
    <source>
        <dbReference type="ARBA" id="ARBA00047594"/>
    </source>
</evidence>
<dbReference type="InterPro" id="IPR003824">
    <property type="entry name" value="UppP"/>
</dbReference>
<dbReference type="GO" id="GO:0009252">
    <property type="term" value="P:peptidoglycan biosynthetic process"/>
    <property type="evidence" value="ECO:0007669"/>
    <property type="project" value="UniProtKB-KW"/>
</dbReference>
<evidence type="ECO:0000256" key="9">
    <source>
        <dbReference type="ARBA" id="ARBA00023136"/>
    </source>
</evidence>
<evidence type="ECO:0000256" key="7">
    <source>
        <dbReference type="ARBA" id="ARBA00022801"/>
    </source>
</evidence>
<dbReference type="Pfam" id="PF02673">
    <property type="entry name" value="BacA"/>
    <property type="match status" value="1"/>
</dbReference>
<keyword evidence="6 14" id="KW-0812">Transmembrane</keyword>
<comment type="miscellaneous">
    <text evidence="14">Bacitracin is thought to be involved in the inhibition of peptidoglycan synthesis by sequestering undecaprenyl diphosphate, thereby reducing the pool of lipid carrier available.</text>
</comment>
<name>A0A9W4TLF8_9PROT</name>
<feature type="transmembrane region" description="Helical" evidence="14">
    <location>
        <begin position="197"/>
        <end position="215"/>
    </location>
</feature>
<evidence type="ECO:0000313" key="16">
    <source>
        <dbReference type="EMBL" id="CAI3932766.1"/>
    </source>
</evidence>
<evidence type="ECO:0000313" key="15">
    <source>
        <dbReference type="EMBL" id="CAI3928121.1"/>
    </source>
</evidence>
<evidence type="ECO:0000256" key="3">
    <source>
        <dbReference type="ARBA" id="ARBA00012374"/>
    </source>
</evidence>
<evidence type="ECO:0000313" key="18">
    <source>
        <dbReference type="Proteomes" id="UP001154259"/>
    </source>
</evidence>
<evidence type="ECO:0000256" key="14">
    <source>
        <dbReference type="HAMAP-Rule" id="MF_01006"/>
    </source>
</evidence>
<keyword evidence="18" id="KW-1185">Reference proteome</keyword>
<feature type="transmembrane region" description="Helical" evidence="14">
    <location>
        <begin position="86"/>
        <end position="108"/>
    </location>
</feature>
<dbReference type="HAMAP" id="MF_01006">
    <property type="entry name" value="Undec_diphosphatase"/>
    <property type="match status" value="1"/>
</dbReference>